<organism evidence="1 2">
    <name type="scientific">Candidatus Taylorbacteria bacterium RIFCSPHIGHO2_02_FULL_45_35</name>
    <dbReference type="NCBI Taxonomy" id="1802311"/>
    <lineage>
        <taxon>Bacteria</taxon>
        <taxon>Candidatus Tayloriibacteriota</taxon>
    </lineage>
</organism>
<dbReference type="EMBL" id="MHRP01000026">
    <property type="protein sequence ID" value="OHA26815.1"/>
    <property type="molecule type" value="Genomic_DNA"/>
</dbReference>
<proteinExistence type="predicted"/>
<dbReference type="Proteomes" id="UP000177943">
    <property type="component" value="Unassembled WGS sequence"/>
</dbReference>
<sequence>MIIENFENQGRMSDFLGKDVEQAYANVFETREPVGGIDDLGKDVPTGLDDFPFVQVKSSWEGAKKFLAKSVTQGEFIPLCVGEPGTKEEIIESLRRFGAWLAKDIPNRDTLLSQIARLREKIEKQHGRREDGQPA</sequence>
<evidence type="ECO:0000313" key="2">
    <source>
        <dbReference type="Proteomes" id="UP000177943"/>
    </source>
</evidence>
<comment type="caution">
    <text evidence="1">The sequence shown here is derived from an EMBL/GenBank/DDBJ whole genome shotgun (WGS) entry which is preliminary data.</text>
</comment>
<accession>A0A1G2MSK8</accession>
<protein>
    <submittedName>
        <fullName evidence="1">Uncharacterized protein</fullName>
    </submittedName>
</protein>
<evidence type="ECO:0000313" key="1">
    <source>
        <dbReference type="EMBL" id="OHA26815.1"/>
    </source>
</evidence>
<name>A0A1G2MSK8_9BACT</name>
<dbReference type="AlphaFoldDB" id="A0A1G2MSK8"/>
<reference evidence="1 2" key="1">
    <citation type="journal article" date="2016" name="Nat. Commun.">
        <title>Thousands of microbial genomes shed light on interconnected biogeochemical processes in an aquifer system.</title>
        <authorList>
            <person name="Anantharaman K."/>
            <person name="Brown C.T."/>
            <person name="Hug L.A."/>
            <person name="Sharon I."/>
            <person name="Castelle C.J."/>
            <person name="Probst A.J."/>
            <person name="Thomas B.C."/>
            <person name="Singh A."/>
            <person name="Wilkins M.J."/>
            <person name="Karaoz U."/>
            <person name="Brodie E.L."/>
            <person name="Williams K.H."/>
            <person name="Hubbard S.S."/>
            <person name="Banfield J.F."/>
        </authorList>
    </citation>
    <scope>NUCLEOTIDE SEQUENCE [LARGE SCALE GENOMIC DNA]</scope>
</reference>
<gene>
    <name evidence="1" type="ORF">A3D56_02705</name>
</gene>